<organism evidence="2">
    <name type="scientific">marine metagenome</name>
    <dbReference type="NCBI Taxonomy" id="408172"/>
    <lineage>
        <taxon>unclassified sequences</taxon>
        <taxon>metagenomes</taxon>
        <taxon>ecological metagenomes</taxon>
    </lineage>
</organism>
<dbReference type="InterPro" id="IPR036005">
    <property type="entry name" value="Creatinase/aminopeptidase-like"/>
</dbReference>
<accession>A0A381NAV5</accession>
<dbReference type="Gene3D" id="3.90.230.10">
    <property type="entry name" value="Creatinase/methionine aminopeptidase superfamily"/>
    <property type="match status" value="1"/>
</dbReference>
<dbReference type="SUPFAM" id="SSF55920">
    <property type="entry name" value="Creatinase/aminopeptidase"/>
    <property type="match status" value="1"/>
</dbReference>
<proteinExistence type="predicted"/>
<dbReference type="InterPro" id="IPR000994">
    <property type="entry name" value="Pept_M24"/>
</dbReference>
<name>A0A381NAV5_9ZZZZ</name>
<evidence type="ECO:0000313" key="2">
    <source>
        <dbReference type="EMBL" id="SUZ50868.1"/>
    </source>
</evidence>
<reference evidence="2" key="1">
    <citation type="submission" date="2018-05" db="EMBL/GenBank/DDBJ databases">
        <authorList>
            <person name="Lanie J.A."/>
            <person name="Ng W.-L."/>
            <person name="Kazmierczak K.M."/>
            <person name="Andrzejewski T.M."/>
            <person name="Davidsen T.M."/>
            <person name="Wayne K.J."/>
            <person name="Tettelin H."/>
            <person name="Glass J.I."/>
            <person name="Rusch D."/>
            <person name="Podicherti R."/>
            <person name="Tsui H.-C.T."/>
            <person name="Winkler M.E."/>
        </authorList>
    </citation>
    <scope>NUCLEOTIDE SEQUENCE</scope>
</reference>
<evidence type="ECO:0000259" key="1">
    <source>
        <dbReference type="Pfam" id="PF00557"/>
    </source>
</evidence>
<feature type="domain" description="Peptidase M24" evidence="1">
    <location>
        <begin position="8"/>
        <end position="176"/>
    </location>
</feature>
<gene>
    <name evidence="2" type="ORF">METZ01_LOCUS3722</name>
</gene>
<protein>
    <recommendedName>
        <fullName evidence="1">Peptidase M24 domain-containing protein</fullName>
    </recommendedName>
</protein>
<dbReference type="Pfam" id="PF00557">
    <property type="entry name" value="Peptidase_M24"/>
    <property type="match status" value="1"/>
</dbReference>
<dbReference type="EMBL" id="UINC01000193">
    <property type="protein sequence ID" value="SUZ50868.1"/>
    <property type="molecule type" value="Genomic_DNA"/>
</dbReference>
<sequence length="224" mass="26397">MTSNLKNLIEAEKKAAELFKEIEVRGLLFPGKSEKEINTSIFDLAFEMFGIKKYWHKRIVRCGENTLQPYKENPKNLILKKDDILFIDFGPIFEEWEADFGRTYVIGGDPYKIKLKKDIESAWHDCKNYFDTQQEITGAQLYKYASDLALDYNWEFGGEIAGHIIGNYPHERLEKEDKTNYIHPNNNEDMFKTDKKGKIRNWILEIHFVDRKKQIGGFFEQLLV</sequence>
<dbReference type="AlphaFoldDB" id="A0A381NAV5"/>